<dbReference type="RefSeq" id="WP_038463939.1">
    <property type="nucleotide sequence ID" value="NZ_CP008941.1"/>
</dbReference>
<sequence length="101" mass="10795">MKQSKTPTPYKKTTALKFIATLLLLSTPVQAALDIYSANTNIVADAEYPDAYDGVRIRPGVTLTNGANLDFLAGSSLVFDIVSYSVGTINNLSGTRGNLLR</sequence>
<dbReference type="EMBL" id="CP008941">
    <property type="protein sequence ID" value="AIK96047.1"/>
    <property type="molecule type" value="Genomic_DNA"/>
</dbReference>
<dbReference type="HOGENOM" id="CLU_2286365_0_0_5"/>
<accession>A0A077AS95</accession>
<dbReference type="STRING" id="91604.ID47_03750"/>
<feature type="chain" id="PRO_5001717395" evidence="1">
    <location>
        <begin position="32"/>
        <end position="101"/>
    </location>
</feature>
<name>A0A077AS95_9PROT</name>
<dbReference type="Proteomes" id="UP000028926">
    <property type="component" value="Chromosome"/>
</dbReference>
<evidence type="ECO:0000313" key="2">
    <source>
        <dbReference type="EMBL" id="AIK96047.1"/>
    </source>
</evidence>
<reference evidence="2 3" key="1">
    <citation type="submission" date="2014-07" db="EMBL/GenBank/DDBJ databases">
        <title>Comparative genomic insights into amoeba endosymbionts belonging to the families of Holosporaceae and Candidatus Midichloriaceae within Rickettsiales.</title>
        <authorList>
            <person name="Wang Z."/>
            <person name="Wu M."/>
        </authorList>
    </citation>
    <scope>NUCLEOTIDE SEQUENCE [LARGE SCALE GENOMIC DNA]</scope>
    <source>
        <strain evidence="2">PRA3</strain>
    </source>
</reference>
<protein>
    <submittedName>
        <fullName evidence="2">Uncharacterized protein</fullName>
    </submittedName>
</protein>
<dbReference type="KEGG" id="paca:ID47_03750"/>
<dbReference type="AlphaFoldDB" id="A0A077AS95"/>
<keyword evidence="1" id="KW-0732">Signal</keyword>
<organism evidence="2 3">
    <name type="scientific">Candidatus Odyssella acanthamoebae</name>
    <dbReference type="NCBI Taxonomy" id="91604"/>
    <lineage>
        <taxon>Bacteria</taxon>
        <taxon>Pseudomonadati</taxon>
        <taxon>Pseudomonadota</taxon>
        <taxon>Alphaproteobacteria</taxon>
        <taxon>Holosporales</taxon>
        <taxon>Candidatus Paracaedibacteraceae</taxon>
        <taxon>Candidatus Odyssella</taxon>
    </lineage>
</organism>
<proteinExistence type="predicted"/>
<evidence type="ECO:0000256" key="1">
    <source>
        <dbReference type="SAM" id="SignalP"/>
    </source>
</evidence>
<feature type="signal peptide" evidence="1">
    <location>
        <begin position="1"/>
        <end position="31"/>
    </location>
</feature>
<gene>
    <name evidence="2" type="ORF">ID47_03750</name>
</gene>
<keyword evidence="3" id="KW-1185">Reference proteome</keyword>
<evidence type="ECO:0000313" key="3">
    <source>
        <dbReference type="Proteomes" id="UP000028926"/>
    </source>
</evidence>